<evidence type="ECO:0000256" key="7">
    <source>
        <dbReference type="PROSITE-ProRule" id="PRU01373"/>
    </source>
</evidence>
<feature type="domain" description="L,D-TPase catalytic" evidence="8">
    <location>
        <begin position="20"/>
        <end position="158"/>
    </location>
</feature>
<reference evidence="10" key="1">
    <citation type="journal article" date="2020" name="Microbiol. Resour. Announc.">
        <title>Draft Genome Sequences of Thiorhodococcus mannitoliphagus and Thiorhodococcus minor, Purple Sulfur Photosynthetic Bacteria in the Gammaproteobacterial Family Chromatiaceae.</title>
        <authorList>
            <person name="Aviles F.A."/>
            <person name="Meyer T.E."/>
            <person name="Kyndt J.A."/>
        </authorList>
    </citation>
    <scope>NUCLEOTIDE SEQUENCE [LARGE SCALE GENOMIC DNA]</scope>
    <source>
        <strain evidence="10">DSM 18266</strain>
    </source>
</reference>
<evidence type="ECO:0000256" key="4">
    <source>
        <dbReference type="ARBA" id="ARBA00022960"/>
    </source>
</evidence>
<dbReference type="PANTHER" id="PTHR36699">
    <property type="entry name" value="LD-TRANSPEPTIDASE"/>
    <property type="match status" value="1"/>
</dbReference>
<dbReference type="AlphaFoldDB" id="A0A6P1DV84"/>
<dbReference type="Proteomes" id="UP000471640">
    <property type="component" value="Unassembled WGS sequence"/>
</dbReference>
<comment type="caution">
    <text evidence="9">The sequence shown here is derived from an EMBL/GenBank/DDBJ whole genome shotgun (WGS) entry which is preliminary data.</text>
</comment>
<comment type="similarity">
    <text evidence="2">Belongs to the YkuD family.</text>
</comment>
<dbReference type="EMBL" id="JAAIJR010000012">
    <property type="protein sequence ID" value="NEX19585.1"/>
    <property type="molecule type" value="Genomic_DNA"/>
</dbReference>
<dbReference type="UniPathway" id="UPA00219"/>
<protein>
    <submittedName>
        <fullName evidence="9">L,D-transpeptidase family protein</fullName>
    </submittedName>
</protein>
<evidence type="ECO:0000256" key="3">
    <source>
        <dbReference type="ARBA" id="ARBA00022679"/>
    </source>
</evidence>
<dbReference type="GO" id="GO:0016740">
    <property type="term" value="F:transferase activity"/>
    <property type="evidence" value="ECO:0007669"/>
    <property type="project" value="UniProtKB-KW"/>
</dbReference>
<keyword evidence="10" id="KW-1185">Reference proteome</keyword>
<gene>
    <name evidence="9" type="ORF">G3480_04535</name>
</gene>
<dbReference type="GO" id="GO:0004180">
    <property type="term" value="F:carboxypeptidase activity"/>
    <property type="evidence" value="ECO:0007669"/>
    <property type="project" value="UniProtKB-ARBA"/>
</dbReference>
<evidence type="ECO:0000256" key="5">
    <source>
        <dbReference type="ARBA" id="ARBA00022984"/>
    </source>
</evidence>
<dbReference type="Pfam" id="PF03734">
    <property type="entry name" value="YkuD"/>
    <property type="match status" value="1"/>
</dbReference>
<dbReference type="GO" id="GO:0071555">
    <property type="term" value="P:cell wall organization"/>
    <property type="evidence" value="ECO:0007669"/>
    <property type="project" value="UniProtKB-UniRule"/>
</dbReference>
<evidence type="ECO:0000259" key="8">
    <source>
        <dbReference type="PROSITE" id="PS52029"/>
    </source>
</evidence>
<evidence type="ECO:0000256" key="2">
    <source>
        <dbReference type="ARBA" id="ARBA00005992"/>
    </source>
</evidence>
<evidence type="ECO:0000256" key="6">
    <source>
        <dbReference type="ARBA" id="ARBA00023316"/>
    </source>
</evidence>
<dbReference type="CDD" id="cd16913">
    <property type="entry name" value="YkuD_like"/>
    <property type="match status" value="1"/>
</dbReference>
<dbReference type="GO" id="GO:0008360">
    <property type="term" value="P:regulation of cell shape"/>
    <property type="evidence" value="ECO:0007669"/>
    <property type="project" value="UniProtKB-UniRule"/>
</dbReference>
<keyword evidence="3" id="KW-0808">Transferase</keyword>
<keyword evidence="6 7" id="KW-0961">Cell wall biogenesis/degradation</keyword>
<feature type="active site" description="Proton donor/acceptor" evidence="7">
    <location>
        <position position="110"/>
    </location>
</feature>
<evidence type="ECO:0000313" key="10">
    <source>
        <dbReference type="Proteomes" id="UP000471640"/>
    </source>
</evidence>
<keyword evidence="4 7" id="KW-0133">Cell shape</keyword>
<dbReference type="PANTHER" id="PTHR36699:SF1">
    <property type="entry name" value="L,D-TRANSPEPTIDASE YAFK-RELATED"/>
    <property type="match status" value="1"/>
</dbReference>
<keyword evidence="5 7" id="KW-0573">Peptidoglycan synthesis</keyword>
<dbReference type="PROSITE" id="PS52029">
    <property type="entry name" value="LD_TPASE"/>
    <property type="match status" value="1"/>
</dbReference>
<proteinExistence type="inferred from homology"/>
<name>A0A6P1DV84_9GAMM</name>
<reference evidence="9 10" key="2">
    <citation type="submission" date="2020-02" db="EMBL/GenBank/DDBJ databases">
        <title>Genome sequences of Thiorhodococcus mannitoliphagus and Thiorhodococcus minor, purple sulfur photosynthetic bacteria in the gammaproteobacterial family, Chromatiaceae.</title>
        <authorList>
            <person name="Aviles F.A."/>
            <person name="Meyer T.E."/>
            <person name="Kyndt J.A."/>
        </authorList>
    </citation>
    <scope>NUCLEOTIDE SEQUENCE [LARGE SCALE GENOMIC DNA]</scope>
    <source>
        <strain evidence="9 10">DSM 18266</strain>
    </source>
</reference>
<evidence type="ECO:0000313" key="9">
    <source>
        <dbReference type="EMBL" id="NEX19585.1"/>
    </source>
</evidence>
<dbReference type="InterPro" id="IPR005490">
    <property type="entry name" value="LD_TPept_cat_dom"/>
</dbReference>
<organism evidence="9 10">
    <name type="scientific">Thiorhodococcus mannitoliphagus</name>
    <dbReference type="NCBI Taxonomy" id="329406"/>
    <lineage>
        <taxon>Bacteria</taxon>
        <taxon>Pseudomonadati</taxon>
        <taxon>Pseudomonadota</taxon>
        <taxon>Gammaproteobacteria</taxon>
        <taxon>Chromatiales</taxon>
        <taxon>Chromatiaceae</taxon>
        <taxon>Thiorhodococcus</taxon>
    </lineage>
</organism>
<feature type="active site" description="Nucleophile" evidence="7">
    <location>
        <position position="134"/>
    </location>
</feature>
<dbReference type="GO" id="GO:0009252">
    <property type="term" value="P:peptidoglycan biosynthetic process"/>
    <property type="evidence" value="ECO:0007669"/>
    <property type="project" value="UniProtKB-UniPathway"/>
</dbReference>
<evidence type="ECO:0000256" key="1">
    <source>
        <dbReference type="ARBA" id="ARBA00004752"/>
    </source>
</evidence>
<dbReference type="Gene3D" id="2.40.440.10">
    <property type="entry name" value="L,D-transpeptidase catalytic domain-like"/>
    <property type="match status" value="1"/>
</dbReference>
<comment type="pathway">
    <text evidence="1 7">Cell wall biogenesis; peptidoglycan biosynthesis.</text>
</comment>
<accession>A0A6P1DV84</accession>
<dbReference type="SUPFAM" id="SSF141523">
    <property type="entry name" value="L,D-transpeptidase catalytic domain-like"/>
    <property type="match status" value="1"/>
</dbReference>
<dbReference type="InterPro" id="IPR038063">
    <property type="entry name" value="Transpep_catalytic_dom"/>
</dbReference>
<sequence>MGMTGCATAPEPPQYTGPVERVVVQKSQRKLQLIGGGQVMREYRVALGGSPVGHKYREGDQRTPEGSYVLNWRNPRSNFYKAIHISYPNERDRHVSRQLGYRPGGMIMIHGLPNYIQSESMRRQYLGRDWTQGCIAVQNHEIDEIWRMVQDGTPIEITP</sequence>